<protein>
    <submittedName>
        <fullName evidence="1">Uncharacterized protein</fullName>
    </submittedName>
</protein>
<gene>
    <name evidence="1" type="ORF">QO018_005910</name>
</gene>
<organism evidence="1 2">
    <name type="scientific">Azospirillum picis</name>
    <dbReference type="NCBI Taxonomy" id="488438"/>
    <lineage>
        <taxon>Bacteria</taxon>
        <taxon>Pseudomonadati</taxon>
        <taxon>Pseudomonadota</taxon>
        <taxon>Alphaproteobacteria</taxon>
        <taxon>Rhodospirillales</taxon>
        <taxon>Azospirillaceae</taxon>
        <taxon>Azospirillum</taxon>
    </lineage>
</organism>
<dbReference type="Proteomes" id="UP001244552">
    <property type="component" value="Unassembled WGS sequence"/>
</dbReference>
<proteinExistence type="predicted"/>
<dbReference type="EMBL" id="JAUSVU010000036">
    <property type="protein sequence ID" value="MDQ0537011.1"/>
    <property type="molecule type" value="Genomic_DNA"/>
</dbReference>
<comment type="caution">
    <text evidence="1">The sequence shown here is derived from an EMBL/GenBank/DDBJ whole genome shotgun (WGS) entry which is preliminary data.</text>
</comment>
<dbReference type="RefSeq" id="WP_209984109.1">
    <property type="nucleotide sequence ID" value="NZ_JAGINO010000013.1"/>
</dbReference>
<name>A0ABU0MU34_9PROT</name>
<evidence type="ECO:0000313" key="1">
    <source>
        <dbReference type="EMBL" id="MDQ0537011.1"/>
    </source>
</evidence>
<accession>A0ABU0MU34</accession>
<sequence>MTRPTENFAHSSQDPLDGVIGSAQLVEHYLRMSVVVGRVFARLSLDEVVFLFKVHRAWHGGQALGYKSIRAIEKISYQTLKARVQKLAGEGWITLLAGMDKRTTQFQPSEQLEWAVKQFAAEMGSAERKEKGTSADDRFQW</sequence>
<reference evidence="1 2" key="1">
    <citation type="submission" date="2023-07" db="EMBL/GenBank/DDBJ databases">
        <title>Genomic Encyclopedia of Type Strains, Phase IV (KMG-IV): sequencing the most valuable type-strain genomes for metagenomic binning, comparative biology and taxonomic classification.</title>
        <authorList>
            <person name="Goeker M."/>
        </authorList>
    </citation>
    <scope>NUCLEOTIDE SEQUENCE [LARGE SCALE GENOMIC DNA]</scope>
    <source>
        <strain evidence="1 2">DSM 19922</strain>
    </source>
</reference>
<keyword evidence="2" id="KW-1185">Reference proteome</keyword>
<evidence type="ECO:0000313" key="2">
    <source>
        <dbReference type="Proteomes" id="UP001244552"/>
    </source>
</evidence>